<feature type="chain" id="PRO_5039002269" evidence="1">
    <location>
        <begin position="20"/>
        <end position="139"/>
    </location>
</feature>
<organism evidence="2 3">
    <name type="scientific">Oceanobacillus picturae</name>
    <dbReference type="NCBI Taxonomy" id="171693"/>
    <lineage>
        <taxon>Bacteria</taxon>
        <taxon>Bacillati</taxon>
        <taxon>Bacillota</taxon>
        <taxon>Bacilli</taxon>
        <taxon>Bacillales</taxon>
        <taxon>Bacillaceae</taxon>
        <taxon>Oceanobacillus</taxon>
    </lineage>
</organism>
<proteinExistence type="predicted"/>
<dbReference type="PROSITE" id="PS51257">
    <property type="entry name" value="PROKAR_LIPOPROTEIN"/>
    <property type="match status" value="1"/>
</dbReference>
<evidence type="ECO:0000256" key="1">
    <source>
        <dbReference type="SAM" id="SignalP"/>
    </source>
</evidence>
<feature type="signal peptide" evidence="1">
    <location>
        <begin position="1"/>
        <end position="19"/>
    </location>
</feature>
<accession>A0A0U9HB52</accession>
<protein>
    <submittedName>
        <fullName evidence="2">Intracellular proteinase inhibitor</fullName>
    </submittedName>
</protein>
<dbReference type="EMBL" id="BBXV01000057">
    <property type="protein sequence ID" value="GAQ19659.1"/>
    <property type="molecule type" value="Genomic_DNA"/>
</dbReference>
<gene>
    <name evidence="2" type="ORF">OPHB3_3642</name>
</gene>
<dbReference type="OrthoDB" id="2719060at2"/>
<name>A0A0U9HB52_9BACI</name>
<evidence type="ECO:0000313" key="3">
    <source>
        <dbReference type="Proteomes" id="UP000052946"/>
    </source>
</evidence>
<reference evidence="3" key="1">
    <citation type="submission" date="2015-07" db="EMBL/GenBank/DDBJ databases">
        <title>Draft Genome Sequence of Oceanobacillus picturae Heshi-B3 that Was Isolated from Fermented Rice Bran with Aging Salted Mackerel, Which Was Named Heshiko as Traditional Fermented Seafood in Japan.</title>
        <authorList>
            <person name="Akuzawa S."/>
            <person name="Nakagawa J."/>
            <person name="Kanekatsu T."/>
            <person name="Kanesaki Y."/>
            <person name="Suzuki T."/>
        </authorList>
    </citation>
    <scope>NUCLEOTIDE SEQUENCE [LARGE SCALE GENOMIC DNA]</scope>
    <source>
        <strain evidence="3">Heshi-B3</strain>
    </source>
</reference>
<sequence>MKKSIIIALALLLVGCSNEQPTNESAENNDGGQGADASVSIRNVEVEVDDALQATITGEAALAGSDLYYQLEQGDVVLISEAKVELDSNPHGLSPFELLLQVPEDAVSGDQAPIVKFYGKDQSGEEVNPNYVPINLKSN</sequence>
<dbReference type="RefSeq" id="WP_058951238.1">
    <property type="nucleotide sequence ID" value="NZ_BBXV01000057.1"/>
</dbReference>
<dbReference type="AlphaFoldDB" id="A0A0U9HB52"/>
<comment type="caution">
    <text evidence="2">The sequence shown here is derived from an EMBL/GenBank/DDBJ whole genome shotgun (WGS) entry which is preliminary data.</text>
</comment>
<dbReference type="Proteomes" id="UP000052946">
    <property type="component" value="Unassembled WGS sequence"/>
</dbReference>
<reference evidence="2 3" key="2">
    <citation type="journal article" date="2016" name="Genome Announc.">
        <title>Draft Genome Sequence of Oceanobacillus picturae Heshi-B3, Isolated from Fermented Rice Bran in a Traditional Japanese Seafood Dish.</title>
        <authorList>
            <person name="Akuzawa S."/>
            <person name="Nagaoka J."/>
            <person name="Kanekatsu M."/>
            <person name="Kanesaki Y."/>
            <person name="Suzuki T."/>
        </authorList>
    </citation>
    <scope>NUCLEOTIDE SEQUENCE [LARGE SCALE GENOMIC DNA]</scope>
    <source>
        <strain evidence="2 3">Heshi-B3</strain>
    </source>
</reference>
<evidence type="ECO:0000313" key="2">
    <source>
        <dbReference type="EMBL" id="GAQ19659.1"/>
    </source>
</evidence>
<keyword evidence="1" id="KW-0732">Signal</keyword>